<dbReference type="OrthoDB" id="8754850at2"/>
<dbReference type="InterPro" id="IPR015510">
    <property type="entry name" value="PGRP"/>
</dbReference>
<reference evidence="3 5" key="3">
    <citation type="submission" date="2019-07" db="EMBL/GenBank/DDBJ databases">
        <title>Active sludge and wastewater microbial communities from Klosterneuburg, Austria.</title>
        <authorList>
            <person name="Wagner M."/>
        </authorList>
    </citation>
    <scope>NUCLEOTIDE SEQUENCE [LARGE SCALE GENOMIC DNA]</scope>
    <source>
        <strain evidence="3 5">Nm2</strain>
    </source>
</reference>
<dbReference type="GO" id="GO:0008745">
    <property type="term" value="F:N-acetylmuramoyl-L-alanine amidase activity"/>
    <property type="evidence" value="ECO:0007669"/>
    <property type="project" value="InterPro"/>
</dbReference>
<dbReference type="EMBL" id="CP011451">
    <property type="protein sequence ID" value="AKH37283.1"/>
    <property type="molecule type" value="Genomic_DNA"/>
</dbReference>
<evidence type="ECO:0000313" key="4">
    <source>
        <dbReference type="Proteomes" id="UP000034156"/>
    </source>
</evidence>
<gene>
    <name evidence="2" type="ORF">AAW31_04860</name>
    <name evidence="3" type="ORF">BCL69_103827</name>
</gene>
<keyword evidence="4" id="KW-1185">Reference proteome</keyword>
<dbReference type="PANTHER" id="PTHR11022">
    <property type="entry name" value="PEPTIDOGLYCAN RECOGNITION PROTEIN"/>
    <property type="match status" value="1"/>
</dbReference>
<dbReference type="EMBL" id="VNHT01000038">
    <property type="protein sequence ID" value="TYP84717.1"/>
    <property type="molecule type" value="Genomic_DNA"/>
</dbReference>
<dbReference type="SMART" id="SM00644">
    <property type="entry name" value="Ami_2"/>
    <property type="match status" value="1"/>
</dbReference>
<dbReference type="Proteomes" id="UP000324176">
    <property type="component" value="Unassembled WGS sequence"/>
</dbReference>
<accession>A0A0F7KDP9</accession>
<dbReference type="AlphaFoldDB" id="A0A0F7KDP9"/>
<organism evidence="2 4">
    <name type="scientific">Nitrosomonas communis</name>
    <dbReference type="NCBI Taxonomy" id="44574"/>
    <lineage>
        <taxon>Bacteria</taxon>
        <taxon>Pseudomonadati</taxon>
        <taxon>Pseudomonadota</taxon>
        <taxon>Betaproteobacteria</taxon>
        <taxon>Nitrosomonadales</taxon>
        <taxon>Nitrosomonadaceae</taxon>
        <taxon>Nitrosomonas</taxon>
    </lineage>
</organism>
<sequence>MTRQIKSIIIHCSNTPNGKHVSVEEIDRWHCQCGFKRSAEFRQRQNPDLASIGYHFVIYPNGAVATGRHFDEIGAHAQGFNSKSIGICLVGTDKFTCAQWKSLEQNVCGLVTDIVLLQGTKDPQMPHVLGHRDLPDVRKECPGFAVAEWRTHQMRPLPGHILDEGIGDGW</sequence>
<protein>
    <submittedName>
        <fullName evidence="3">N-acetylmuramoyl-L-alanine amidase</fullName>
    </submittedName>
</protein>
<dbReference type="KEGG" id="nco:AAW31_04860"/>
<reference evidence="4" key="1">
    <citation type="submission" date="2015-05" db="EMBL/GenBank/DDBJ databases">
        <title>Draft genome of Nitrosomonas communis strain Nm2.</title>
        <authorList>
            <person name="Kozlowski J.A."/>
            <person name="Kits K.D."/>
            <person name="Stein L.Y."/>
        </authorList>
    </citation>
    <scope>NUCLEOTIDE SEQUENCE [LARGE SCALE GENOMIC DNA]</scope>
    <source>
        <strain evidence="4">Nm2</strain>
    </source>
</reference>
<proteinExistence type="predicted"/>
<dbReference type="SUPFAM" id="SSF55846">
    <property type="entry name" value="N-acetylmuramoyl-L-alanine amidase-like"/>
    <property type="match status" value="1"/>
</dbReference>
<dbReference type="Pfam" id="PF01510">
    <property type="entry name" value="Amidase_2"/>
    <property type="match status" value="1"/>
</dbReference>
<evidence type="ECO:0000313" key="3">
    <source>
        <dbReference type="EMBL" id="TYP84717.1"/>
    </source>
</evidence>
<name>A0A0F7KDP9_9PROT</name>
<evidence type="ECO:0000313" key="2">
    <source>
        <dbReference type="EMBL" id="AKH37283.1"/>
    </source>
</evidence>
<dbReference type="GO" id="GO:0009253">
    <property type="term" value="P:peptidoglycan catabolic process"/>
    <property type="evidence" value="ECO:0007669"/>
    <property type="project" value="InterPro"/>
</dbReference>
<dbReference type="InterPro" id="IPR036505">
    <property type="entry name" value="Amidase/PGRP_sf"/>
</dbReference>
<feature type="domain" description="N-acetylmuramoyl-L-alanine amidase" evidence="1">
    <location>
        <begin position="1"/>
        <end position="143"/>
    </location>
</feature>
<evidence type="ECO:0000313" key="5">
    <source>
        <dbReference type="Proteomes" id="UP000324176"/>
    </source>
</evidence>
<dbReference type="CDD" id="cd06583">
    <property type="entry name" value="PGRP"/>
    <property type="match status" value="1"/>
</dbReference>
<dbReference type="Proteomes" id="UP000034156">
    <property type="component" value="Chromosome"/>
</dbReference>
<dbReference type="InterPro" id="IPR002502">
    <property type="entry name" value="Amidase_domain"/>
</dbReference>
<evidence type="ECO:0000259" key="1">
    <source>
        <dbReference type="SMART" id="SM00644"/>
    </source>
</evidence>
<dbReference type="PATRIC" id="fig|44574.3.peg.1178"/>
<reference evidence="2 4" key="2">
    <citation type="journal article" date="2016" name="Genome Announc.">
        <title>Genome Sequence of Nitrosomonas communis Strain Nm2, a Mesophilic Ammonia-Oxidizing Bacterium Isolated from Mediterranean Soil.</title>
        <authorList>
            <person name="Kozlowski J.A."/>
            <person name="Kits K.D."/>
            <person name="Stein L.Y."/>
        </authorList>
    </citation>
    <scope>NUCLEOTIDE SEQUENCE [LARGE SCALE GENOMIC DNA]</scope>
    <source>
        <strain evidence="2 4">Nm2</strain>
    </source>
</reference>
<dbReference type="PANTHER" id="PTHR11022:SF41">
    <property type="entry name" value="PEPTIDOGLYCAN-RECOGNITION PROTEIN LC-RELATED"/>
    <property type="match status" value="1"/>
</dbReference>
<dbReference type="Gene3D" id="3.40.80.10">
    <property type="entry name" value="Peptidoglycan recognition protein-like"/>
    <property type="match status" value="1"/>
</dbReference>
<dbReference type="RefSeq" id="WP_046849372.1">
    <property type="nucleotide sequence ID" value="NZ_CP011451.1"/>
</dbReference>